<evidence type="ECO:0000256" key="4">
    <source>
        <dbReference type="SAM" id="MobiDB-lite"/>
    </source>
</evidence>
<feature type="repeat" description="ANK" evidence="3">
    <location>
        <begin position="1349"/>
        <end position="1375"/>
    </location>
</feature>
<gene>
    <name evidence="5" type="ORF">HYH02_005010</name>
</gene>
<sequence length="1375" mass="135626">MLEDCVRQLVSRLRAAGCEGSSAAGVRCQAAAASGASSEATPAEGGELAATPAPVPAAQNATRAGLSPKAPPPLVTPRQQQAVEVGDLLEEGVGGAEAAAPAAPAAVAPASSPQPPSSPPLPSPLLAQSPPTQLLMQMQMQGAAPATPAGAAAPADGTTACTAADPADEVVCSMARAGSTSGAMPLEDAEIKDAPYDACSGAAVDQVASRMRSPKLDEGITGSSHAGDAPDQQHHQHQPADSAIHISVSGHPLSAAAERPEGSSIAVAAAAPDVVVGALGSTAAATCEVSDVEAGAAACNIASLQVQPAPSHGESGLVHLEGVAPLDGDREVGAATAPEADMAGTAESTEMAAPVPVACAEGAATAPAGSAGAAAGDWAAGLGEQLEEQQPPSGATFVDTGASLEASDAEAIGWLGGAHVPVVLSARRGDRGPLCEDRLGAYDRYAQADGGVETTGTDGSIRCSGETAAGVGGSLELGEVAVDKDGGDTGLPHPQTQQLQSQKPGRSASSSCSSSYADAVEGSAADSDASRQLGGTYYSGGAAAAIAAGSRGAVDGDVIVAGLQRQPDAASITEAVAQQPWSDLEVQQYQSGGSGAQQQQPEAAAEVEAGAQPLLAQGHDAGGAGVGRPAACELREAHASSQLQPPTLLREPSLRARRQGDFMAAARSGDMAGLMALLQQERFLDVNAREPGTRNTPLHYAARCGDRAAVEALLRAGAFTSSRNKEHATPLHWAVSNRHTPAALCLIHWRADVTAADHDGFTPLHWAALNGDVTTASALLAAGASPTASAAGARKETPLSLARSNAHAAMAGLLQQHAAAAATAAMGAASSSNVGLGMAVNSTSTSGTGEGAALLPAPAATTQTTAAVLGLGAAWGPGSSGASPAFGSTAGTPFATSSSGIHGAYPVIPLVDTEVVGAVVAVDGSGAQPRLVAAESSSRPLAPPAPECEVAPSAPPVAHAGYGAPLLACAPSAEAVAARGGECGGGKGSLAHQHPHLHPQPDLMPLAWGSVASAAAAAAGARGVHAQQHPRKDSTDVAAANSSVSACVSHNGIMQCDVEATAAAAPSGSDLASPVPPAGAARPAQPRWVDPPPPPPFQVLEPQPLHQQLQPLPPAVPPAPSPSPLAAAHQTPAPSFWAAPPAPATAPPSGVAADAGSGGADVGAMPWAAAGGAGLAMATAPAGQVVAAGRQAAGRCLAAKVADTLEERELLRACQDGNIAAVRRLLSDPGISISPNCHNEMRRTPLHLACGASGAVSCDLVGALVAAGADVNAADGGGHTPLIEAAWFGRAEVVRVLLRAGAVIDARCKAKGREAVHWAARNGNRAALKVLLESGVDINAKDKSGMFGGGRTPLDLAKSGGSKDCVQLLKQWGAK</sequence>
<dbReference type="EMBL" id="JAEHOD010000011">
    <property type="protein sequence ID" value="KAG2450509.1"/>
    <property type="molecule type" value="Genomic_DNA"/>
</dbReference>
<evidence type="ECO:0000313" key="5">
    <source>
        <dbReference type="EMBL" id="KAG2450509.1"/>
    </source>
</evidence>
<feature type="region of interest" description="Disordered" evidence="4">
    <location>
        <begin position="1066"/>
        <end position="1158"/>
    </location>
</feature>
<dbReference type="Gene3D" id="1.25.40.20">
    <property type="entry name" value="Ankyrin repeat-containing domain"/>
    <property type="match status" value="4"/>
</dbReference>
<dbReference type="PANTHER" id="PTHR24198:SF165">
    <property type="entry name" value="ANKYRIN REPEAT-CONTAINING PROTEIN-RELATED"/>
    <property type="match status" value="1"/>
</dbReference>
<keyword evidence="1" id="KW-0677">Repeat</keyword>
<feature type="region of interest" description="Disordered" evidence="4">
    <location>
        <begin position="94"/>
        <end position="128"/>
    </location>
</feature>
<dbReference type="SMART" id="SM00248">
    <property type="entry name" value="ANK"/>
    <property type="match status" value="8"/>
</dbReference>
<evidence type="ECO:0000256" key="3">
    <source>
        <dbReference type="PROSITE-ProRule" id="PRU00023"/>
    </source>
</evidence>
<evidence type="ECO:0000256" key="2">
    <source>
        <dbReference type="ARBA" id="ARBA00023043"/>
    </source>
</evidence>
<organism evidence="5 6">
    <name type="scientific">Chlamydomonas schloesseri</name>
    <dbReference type="NCBI Taxonomy" id="2026947"/>
    <lineage>
        <taxon>Eukaryota</taxon>
        <taxon>Viridiplantae</taxon>
        <taxon>Chlorophyta</taxon>
        <taxon>core chlorophytes</taxon>
        <taxon>Chlorophyceae</taxon>
        <taxon>CS clade</taxon>
        <taxon>Chlamydomonadales</taxon>
        <taxon>Chlamydomonadaceae</taxon>
        <taxon>Chlamydomonas</taxon>
    </lineage>
</organism>
<feature type="compositionally biased region" description="Low complexity" evidence="4">
    <location>
        <begin position="31"/>
        <end position="47"/>
    </location>
</feature>
<dbReference type="PRINTS" id="PR01415">
    <property type="entry name" value="ANKYRIN"/>
</dbReference>
<reference evidence="5" key="1">
    <citation type="journal article" date="2020" name="bioRxiv">
        <title>Comparative genomics of Chlamydomonas.</title>
        <authorList>
            <person name="Craig R.J."/>
            <person name="Hasan A.R."/>
            <person name="Ness R.W."/>
            <person name="Keightley P.D."/>
        </authorList>
    </citation>
    <scope>NUCLEOTIDE SEQUENCE</scope>
    <source>
        <strain evidence="5">CCAP 11/173</strain>
    </source>
</reference>
<feature type="compositionally biased region" description="Low complexity" evidence="4">
    <location>
        <begin position="1124"/>
        <end position="1139"/>
    </location>
</feature>
<keyword evidence="2 3" id="KW-0040">ANK repeat</keyword>
<feature type="region of interest" description="Disordered" evidence="4">
    <location>
        <begin position="587"/>
        <end position="608"/>
    </location>
</feature>
<protein>
    <submittedName>
        <fullName evidence="5">Uncharacterized protein</fullName>
    </submittedName>
</protein>
<dbReference type="Proteomes" id="UP000613740">
    <property type="component" value="Unassembled WGS sequence"/>
</dbReference>
<feature type="compositionally biased region" description="Pro residues" evidence="4">
    <location>
        <begin position="1111"/>
        <end position="1123"/>
    </location>
</feature>
<dbReference type="Pfam" id="PF12796">
    <property type="entry name" value="Ank_2"/>
    <property type="match status" value="3"/>
</dbReference>
<name>A0A835WMH0_9CHLO</name>
<accession>A0A835WMH0</accession>
<feature type="repeat" description="ANK" evidence="3">
    <location>
        <begin position="1241"/>
        <end position="1276"/>
    </location>
</feature>
<feature type="repeat" description="ANK" evidence="3">
    <location>
        <begin position="1277"/>
        <end position="1309"/>
    </location>
</feature>
<dbReference type="SUPFAM" id="SSF48403">
    <property type="entry name" value="Ankyrin repeat"/>
    <property type="match status" value="2"/>
</dbReference>
<dbReference type="InterPro" id="IPR036770">
    <property type="entry name" value="Ankyrin_rpt-contain_sf"/>
</dbReference>
<feature type="repeat" description="ANK" evidence="3">
    <location>
        <begin position="693"/>
        <end position="725"/>
    </location>
</feature>
<evidence type="ECO:0000256" key="1">
    <source>
        <dbReference type="ARBA" id="ARBA00022737"/>
    </source>
</evidence>
<feature type="region of interest" description="Disordered" evidence="4">
    <location>
        <begin position="211"/>
        <end position="241"/>
    </location>
</feature>
<dbReference type="PROSITE" id="PS50297">
    <property type="entry name" value="ANK_REP_REGION"/>
    <property type="match status" value="6"/>
</dbReference>
<feature type="compositionally biased region" description="Polar residues" evidence="4">
    <location>
        <begin position="494"/>
        <end position="504"/>
    </location>
</feature>
<feature type="repeat" description="ANK" evidence="3">
    <location>
        <begin position="759"/>
        <end position="791"/>
    </location>
</feature>
<feature type="compositionally biased region" description="Low complexity" evidence="4">
    <location>
        <begin position="1098"/>
        <end position="1110"/>
    </location>
</feature>
<feature type="compositionally biased region" description="Low complexity" evidence="4">
    <location>
        <begin position="96"/>
        <end position="111"/>
    </location>
</feature>
<dbReference type="Pfam" id="PF00023">
    <property type="entry name" value="Ank"/>
    <property type="match status" value="1"/>
</dbReference>
<feature type="repeat" description="ANK" evidence="3">
    <location>
        <begin position="1311"/>
        <end position="1343"/>
    </location>
</feature>
<feature type="compositionally biased region" description="Low complexity" evidence="4">
    <location>
        <begin position="1078"/>
        <end position="1088"/>
    </location>
</feature>
<feature type="region of interest" description="Disordered" evidence="4">
    <location>
        <begin position="481"/>
        <end position="514"/>
    </location>
</feature>
<dbReference type="PROSITE" id="PS50088">
    <property type="entry name" value="ANK_REPEAT"/>
    <property type="match status" value="7"/>
</dbReference>
<dbReference type="PANTHER" id="PTHR24198">
    <property type="entry name" value="ANKYRIN REPEAT AND PROTEIN KINASE DOMAIN-CONTAINING PROTEIN"/>
    <property type="match status" value="1"/>
</dbReference>
<dbReference type="InterPro" id="IPR002110">
    <property type="entry name" value="Ankyrin_rpt"/>
</dbReference>
<evidence type="ECO:0000313" key="6">
    <source>
        <dbReference type="Proteomes" id="UP000613740"/>
    </source>
</evidence>
<dbReference type="OrthoDB" id="1577640at2759"/>
<feature type="compositionally biased region" description="Pro residues" evidence="4">
    <location>
        <begin position="112"/>
        <end position="123"/>
    </location>
</feature>
<keyword evidence="6" id="KW-1185">Reference proteome</keyword>
<feature type="repeat" description="ANK" evidence="3">
    <location>
        <begin position="726"/>
        <end position="758"/>
    </location>
</feature>
<feature type="region of interest" description="Disordered" evidence="4">
    <location>
        <begin position="31"/>
        <end position="79"/>
    </location>
</feature>
<comment type="caution">
    <text evidence="5">The sequence shown here is derived from an EMBL/GenBank/DDBJ whole genome shotgun (WGS) entry which is preliminary data.</text>
</comment>
<proteinExistence type="predicted"/>